<proteinExistence type="predicted"/>
<protein>
    <recommendedName>
        <fullName evidence="3">Pentapeptide repeat-containing protein</fullName>
    </recommendedName>
</protein>
<keyword evidence="2" id="KW-1185">Reference proteome</keyword>
<name>A0A9X8GWA6_9BURK</name>
<sequence>MSAQQIITDHDLWRKGVGGAAASLVGQSDNFAYAGLDLNLAQFASSNFCGTSFSDTTFQRAGWSDCTFVGCTFTHCDFQFIAISGCTFVDCNFSASKFDQSSFNDVQFDQCCWIPPISDPRFPLNTDPPAL</sequence>
<dbReference type="SUPFAM" id="SSF141571">
    <property type="entry name" value="Pentapeptide repeat-like"/>
    <property type="match status" value="1"/>
</dbReference>
<organism evidence="1 2">
    <name type="scientific">Acidovorax cavernicola</name>
    <dbReference type="NCBI Taxonomy" id="1675792"/>
    <lineage>
        <taxon>Bacteria</taxon>
        <taxon>Pseudomonadati</taxon>
        <taxon>Pseudomonadota</taxon>
        <taxon>Betaproteobacteria</taxon>
        <taxon>Burkholderiales</taxon>
        <taxon>Comamonadaceae</taxon>
        <taxon>Acidovorax</taxon>
    </lineage>
</organism>
<evidence type="ECO:0000313" key="1">
    <source>
        <dbReference type="EMBL" id="RIX83301.1"/>
    </source>
</evidence>
<dbReference type="Gene3D" id="2.160.20.80">
    <property type="entry name" value="E3 ubiquitin-protein ligase SopA"/>
    <property type="match status" value="1"/>
</dbReference>
<dbReference type="AlphaFoldDB" id="A0A9X8GWA6"/>
<reference evidence="1 2" key="1">
    <citation type="submission" date="2018-09" db="EMBL/GenBank/DDBJ databases">
        <title>Acidovorax cavernicola nov. sp. isolated from Gruta de las Maravillas (Aracena, Spain).</title>
        <authorList>
            <person name="Jurado V."/>
            <person name="Gutierrez-Patricio S."/>
            <person name="Gonzalez-Pimentel J.L."/>
            <person name="Miller A.Z."/>
            <person name="Laiz L."/>
            <person name="Saiz-Jimenez C."/>
        </authorList>
    </citation>
    <scope>NUCLEOTIDE SEQUENCE [LARGE SCALE GENOMIC DNA]</scope>
    <source>
        <strain evidence="1 2">1011MAR4D40.2</strain>
    </source>
</reference>
<dbReference type="EMBL" id="QXMN01000005">
    <property type="protein sequence ID" value="RIX83301.1"/>
    <property type="molecule type" value="Genomic_DNA"/>
</dbReference>
<comment type="caution">
    <text evidence="1">The sequence shown here is derived from an EMBL/GenBank/DDBJ whole genome shotgun (WGS) entry which is preliminary data.</text>
</comment>
<dbReference type="OrthoDB" id="8850750at2"/>
<evidence type="ECO:0000313" key="2">
    <source>
        <dbReference type="Proteomes" id="UP000265619"/>
    </source>
</evidence>
<evidence type="ECO:0008006" key="3">
    <source>
        <dbReference type="Google" id="ProtNLM"/>
    </source>
</evidence>
<dbReference type="InterPro" id="IPR001646">
    <property type="entry name" value="5peptide_repeat"/>
</dbReference>
<dbReference type="Proteomes" id="UP000265619">
    <property type="component" value="Unassembled WGS sequence"/>
</dbReference>
<dbReference type="RefSeq" id="WP_119552840.1">
    <property type="nucleotide sequence ID" value="NZ_QXMN01000005.1"/>
</dbReference>
<accession>A0A9X8GWA6</accession>
<dbReference type="Pfam" id="PF00805">
    <property type="entry name" value="Pentapeptide"/>
    <property type="match status" value="1"/>
</dbReference>
<gene>
    <name evidence="1" type="ORF">D3H34_06925</name>
</gene>